<keyword evidence="3" id="KW-1185">Reference proteome</keyword>
<dbReference type="EMBL" id="JAAAJB010000016">
    <property type="protein sequence ID" value="KAG0269869.1"/>
    <property type="molecule type" value="Genomic_DNA"/>
</dbReference>
<sequence>MPAMMTSYSSFPTSTTTPYCKQQQSQPQPESLLFTPPLSPTEEQLLAFLIPDIDPRELAAYLSNPSSPTVSTDVVSGLLIDTKASSSSSSSSSGAYLLSPSSEYHSSSLGKTDVELAPYPSPVCQAAAATVVAFDRLDAVHSSYNLIQSRKRCSTYAFDDEDEDDQILFHPNNTNINEDQSMMMMNDSYHRHHHHDDDAMSSCSFVMSSQNTRKRLLLEQAFVSPDEDLLDDPSLASFPSTPATTMITNSSMIEQDDGYAHLFDGAASVADQDVSVVPSMDLSSPIAFDLVLV</sequence>
<organism evidence="2 3">
    <name type="scientific">Actinomortierella ambigua</name>
    <dbReference type="NCBI Taxonomy" id="1343610"/>
    <lineage>
        <taxon>Eukaryota</taxon>
        <taxon>Fungi</taxon>
        <taxon>Fungi incertae sedis</taxon>
        <taxon>Mucoromycota</taxon>
        <taxon>Mortierellomycotina</taxon>
        <taxon>Mortierellomycetes</taxon>
        <taxon>Mortierellales</taxon>
        <taxon>Mortierellaceae</taxon>
        <taxon>Actinomortierella</taxon>
    </lineage>
</organism>
<evidence type="ECO:0000313" key="2">
    <source>
        <dbReference type="EMBL" id="KAG0269869.1"/>
    </source>
</evidence>
<evidence type="ECO:0000313" key="3">
    <source>
        <dbReference type="Proteomes" id="UP000807716"/>
    </source>
</evidence>
<reference evidence="2" key="1">
    <citation type="journal article" date="2020" name="Fungal Divers.">
        <title>Resolving the Mortierellaceae phylogeny through synthesis of multi-gene phylogenetics and phylogenomics.</title>
        <authorList>
            <person name="Vandepol N."/>
            <person name="Liber J."/>
            <person name="Desiro A."/>
            <person name="Na H."/>
            <person name="Kennedy M."/>
            <person name="Barry K."/>
            <person name="Grigoriev I.V."/>
            <person name="Miller A.N."/>
            <person name="O'Donnell K."/>
            <person name="Stajich J.E."/>
            <person name="Bonito G."/>
        </authorList>
    </citation>
    <scope>NUCLEOTIDE SEQUENCE</scope>
    <source>
        <strain evidence="2">BC1065</strain>
    </source>
</reference>
<proteinExistence type="predicted"/>
<dbReference type="AlphaFoldDB" id="A0A9P6QN82"/>
<accession>A0A9P6QN82</accession>
<feature type="region of interest" description="Disordered" evidence="1">
    <location>
        <begin position="1"/>
        <end position="32"/>
    </location>
</feature>
<name>A0A9P6QN82_9FUNG</name>
<comment type="caution">
    <text evidence="2">The sequence shown here is derived from an EMBL/GenBank/DDBJ whole genome shotgun (WGS) entry which is preliminary data.</text>
</comment>
<dbReference type="OrthoDB" id="2444720at2759"/>
<evidence type="ECO:0000256" key="1">
    <source>
        <dbReference type="SAM" id="MobiDB-lite"/>
    </source>
</evidence>
<dbReference type="Proteomes" id="UP000807716">
    <property type="component" value="Unassembled WGS sequence"/>
</dbReference>
<gene>
    <name evidence="2" type="ORF">DFQ27_001713</name>
</gene>
<protein>
    <submittedName>
        <fullName evidence="2">Uncharacterized protein</fullName>
    </submittedName>
</protein>